<dbReference type="AlphaFoldDB" id="A0A2U2DCP1"/>
<dbReference type="Proteomes" id="UP000245056">
    <property type="component" value="Unassembled WGS sequence"/>
</dbReference>
<evidence type="ECO:0000256" key="1">
    <source>
        <dbReference type="SAM" id="Coils"/>
    </source>
</evidence>
<dbReference type="EMBL" id="QFAW01000005">
    <property type="protein sequence ID" value="PWE47124.1"/>
    <property type="molecule type" value="Genomic_DNA"/>
</dbReference>
<keyword evidence="1" id="KW-0175">Coiled coil</keyword>
<feature type="coiled-coil region" evidence="1">
    <location>
        <begin position="32"/>
        <end position="59"/>
    </location>
</feature>
<dbReference type="Pfam" id="PF13988">
    <property type="entry name" value="DUF4225"/>
    <property type="match status" value="1"/>
</dbReference>
<protein>
    <recommendedName>
        <fullName evidence="4">DUF4225 domain-containing protein</fullName>
    </recommendedName>
</protein>
<gene>
    <name evidence="2" type="ORF">C9I49_05705</name>
</gene>
<evidence type="ECO:0000313" key="3">
    <source>
        <dbReference type="Proteomes" id="UP000245056"/>
    </source>
</evidence>
<comment type="caution">
    <text evidence="2">The sequence shown here is derived from an EMBL/GenBank/DDBJ whole genome shotgun (WGS) entry which is preliminary data.</text>
</comment>
<proteinExistence type="predicted"/>
<evidence type="ECO:0000313" key="2">
    <source>
        <dbReference type="EMBL" id="PWE47124.1"/>
    </source>
</evidence>
<evidence type="ECO:0008006" key="4">
    <source>
        <dbReference type="Google" id="ProtNLM"/>
    </source>
</evidence>
<organism evidence="2 3">
    <name type="scientific">Pseudomonas prosekii</name>
    <dbReference type="NCBI Taxonomy" id="1148509"/>
    <lineage>
        <taxon>Bacteria</taxon>
        <taxon>Pseudomonadati</taxon>
        <taxon>Pseudomonadota</taxon>
        <taxon>Gammaproteobacteria</taxon>
        <taxon>Pseudomonadales</taxon>
        <taxon>Pseudomonadaceae</taxon>
        <taxon>Pseudomonas</taxon>
    </lineage>
</organism>
<name>A0A2U2DCP1_9PSED</name>
<reference evidence="2 3" key="1">
    <citation type="submission" date="2018-05" db="EMBL/GenBank/DDBJ databases">
        <title>Genome sequences of two Antarctic strains of Pseudomonas prosekii: insights into adaptation to extreme conditions.</title>
        <authorList>
            <person name="Snopkova K."/>
            <person name="Dufkova K."/>
            <person name="Cejkova D."/>
            <person name="Sedlacek I."/>
            <person name="Smajs D."/>
        </authorList>
    </citation>
    <scope>NUCLEOTIDE SEQUENCE [LARGE SCALE GENOMIC DNA]</scope>
    <source>
        <strain evidence="2 3">P2673</strain>
    </source>
</reference>
<dbReference type="OrthoDB" id="7021051at2"/>
<accession>A0A2U2DCP1</accession>
<sequence>MTHFPDGLMRLRFGSMISSYANEVIQAVDEGLISAREGVEEIRAEYEELASKARFYLQNGIGVAAGGMQVKTGISVATVPGVGVLGVVPGGLMVGHGVNNIYEGGMNIYNGPEITGAVGPVRHIYRTIFDEYEGDMAYYTMDLILSAYGVSREVPRADIFELFIRDPINYERAYKQTGKLALAFEALVDFLTINTIRSEEKPAS</sequence>
<dbReference type="InterPro" id="IPR025320">
    <property type="entry name" value="DUF4225"/>
</dbReference>